<gene>
    <name evidence="1" type="ordered locus">HCH_05365</name>
</gene>
<dbReference type="OrthoDB" id="5705747at2"/>
<evidence type="ECO:0000313" key="1">
    <source>
        <dbReference type="EMBL" id="ABC32035.1"/>
    </source>
</evidence>
<dbReference type="HOGENOM" id="CLU_179399_2_2_6"/>
<keyword evidence="1" id="KW-0969">Cilium</keyword>
<dbReference type="EMBL" id="CP000155">
    <property type="protein sequence ID" value="ABC32035.1"/>
    <property type="molecule type" value="Genomic_DNA"/>
</dbReference>
<protein>
    <submittedName>
        <fullName evidence="1">Flagellar hook protein FlgE</fullName>
    </submittedName>
</protein>
<name>Q2SBD9_HAHCH</name>
<proteinExistence type="predicted"/>
<accession>Q2SBD9</accession>
<evidence type="ECO:0000313" key="2">
    <source>
        <dbReference type="Proteomes" id="UP000000238"/>
    </source>
</evidence>
<dbReference type="AlphaFoldDB" id="Q2SBD9"/>
<dbReference type="STRING" id="349521.HCH_05365"/>
<keyword evidence="1" id="KW-0282">Flagellum</keyword>
<dbReference type="RefSeq" id="WP_011399099.1">
    <property type="nucleotide sequence ID" value="NC_007645.1"/>
</dbReference>
<organism evidence="1 2">
    <name type="scientific">Hahella chejuensis (strain KCTC 2396)</name>
    <dbReference type="NCBI Taxonomy" id="349521"/>
    <lineage>
        <taxon>Bacteria</taxon>
        <taxon>Pseudomonadati</taxon>
        <taxon>Pseudomonadota</taxon>
        <taxon>Gammaproteobacteria</taxon>
        <taxon>Oceanospirillales</taxon>
        <taxon>Hahellaceae</taxon>
        <taxon>Hahella</taxon>
    </lineage>
</organism>
<sequence>MISSVLQSGVQGVKQNLQGMEKAATEIAKVGQPVEESGELRTVDDAVESIVDLKLYENGVKASAKVIKTADETLGTLLDIKA</sequence>
<reference evidence="1 2" key="1">
    <citation type="journal article" date="2005" name="Nucleic Acids Res.">
        <title>Genomic blueprint of Hahella chejuensis, a marine microbe producing an algicidal agent.</title>
        <authorList>
            <person name="Jeong H."/>
            <person name="Yim J.H."/>
            <person name="Lee C."/>
            <person name="Choi S.-H."/>
            <person name="Park Y.K."/>
            <person name="Yoon S.H."/>
            <person name="Hur C.-G."/>
            <person name="Kang H.-Y."/>
            <person name="Kim D."/>
            <person name="Lee H.H."/>
            <person name="Park K.H."/>
            <person name="Park S.-H."/>
            <person name="Park H.-S."/>
            <person name="Lee H.K."/>
            <person name="Oh T.K."/>
            <person name="Kim J.F."/>
        </authorList>
    </citation>
    <scope>NUCLEOTIDE SEQUENCE [LARGE SCALE GENOMIC DNA]</scope>
    <source>
        <strain evidence="1 2">KCTC 2396</strain>
    </source>
</reference>
<dbReference type="KEGG" id="hch:HCH_05365"/>
<keyword evidence="2" id="KW-1185">Reference proteome</keyword>
<keyword evidence="1" id="KW-0966">Cell projection</keyword>
<dbReference type="Proteomes" id="UP000000238">
    <property type="component" value="Chromosome"/>
</dbReference>